<dbReference type="PANTHER" id="PTHR33972">
    <property type="entry name" value="EXPRESSED PROTEIN"/>
    <property type="match status" value="1"/>
</dbReference>
<comment type="caution">
    <text evidence="1">The sequence shown here is derived from an EMBL/GenBank/DDBJ whole genome shotgun (WGS) entry which is preliminary data.</text>
</comment>
<dbReference type="EMBL" id="JBEDUW010000004">
    <property type="protein sequence ID" value="KAK9931614.1"/>
    <property type="molecule type" value="Genomic_DNA"/>
</dbReference>
<protein>
    <submittedName>
        <fullName evidence="1">Uncharacterized protein</fullName>
    </submittedName>
</protein>
<dbReference type="Proteomes" id="UP001457282">
    <property type="component" value="Unassembled WGS sequence"/>
</dbReference>
<dbReference type="PANTHER" id="PTHR33972:SF2">
    <property type="entry name" value="OS04G0606700 PROTEIN"/>
    <property type="match status" value="1"/>
</dbReference>
<name>A0AAW1X5P5_RUBAR</name>
<accession>A0AAW1X5P5</accession>
<organism evidence="1 2">
    <name type="scientific">Rubus argutus</name>
    <name type="common">Southern blackberry</name>
    <dbReference type="NCBI Taxonomy" id="59490"/>
    <lineage>
        <taxon>Eukaryota</taxon>
        <taxon>Viridiplantae</taxon>
        <taxon>Streptophyta</taxon>
        <taxon>Embryophyta</taxon>
        <taxon>Tracheophyta</taxon>
        <taxon>Spermatophyta</taxon>
        <taxon>Magnoliopsida</taxon>
        <taxon>eudicotyledons</taxon>
        <taxon>Gunneridae</taxon>
        <taxon>Pentapetalae</taxon>
        <taxon>rosids</taxon>
        <taxon>fabids</taxon>
        <taxon>Rosales</taxon>
        <taxon>Rosaceae</taxon>
        <taxon>Rosoideae</taxon>
        <taxon>Rosoideae incertae sedis</taxon>
        <taxon>Rubus</taxon>
    </lineage>
</organism>
<reference evidence="1 2" key="1">
    <citation type="journal article" date="2023" name="G3 (Bethesda)">
        <title>A chromosome-length genome assembly and annotation of blackberry (Rubus argutus, cv. 'Hillquist').</title>
        <authorList>
            <person name="Bruna T."/>
            <person name="Aryal R."/>
            <person name="Dudchenko O."/>
            <person name="Sargent D.J."/>
            <person name="Mead D."/>
            <person name="Buti M."/>
            <person name="Cavallini A."/>
            <person name="Hytonen T."/>
            <person name="Andres J."/>
            <person name="Pham M."/>
            <person name="Weisz D."/>
            <person name="Mascagni F."/>
            <person name="Usai G."/>
            <person name="Natali L."/>
            <person name="Bassil N."/>
            <person name="Fernandez G.E."/>
            <person name="Lomsadze A."/>
            <person name="Armour M."/>
            <person name="Olukolu B."/>
            <person name="Poorten T."/>
            <person name="Britton C."/>
            <person name="Davik J."/>
            <person name="Ashrafi H."/>
            <person name="Aiden E.L."/>
            <person name="Borodovsky M."/>
            <person name="Worthington M."/>
        </authorList>
    </citation>
    <scope>NUCLEOTIDE SEQUENCE [LARGE SCALE GENOMIC DNA]</scope>
    <source>
        <strain evidence="1">PI 553951</strain>
    </source>
</reference>
<keyword evidence="2" id="KW-1185">Reference proteome</keyword>
<gene>
    <name evidence="1" type="ORF">M0R45_018886</name>
</gene>
<evidence type="ECO:0000313" key="1">
    <source>
        <dbReference type="EMBL" id="KAK9931614.1"/>
    </source>
</evidence>
<evidence type="ECO:0000313" key="2">
    <source>
        <dbReference type="Proteomes" id="UP001457282"/>
    </source>
</evidence>
<proteinExistence type="predicted"/>
<dbReference type="AlphaFoldDB" id="A0AAW1X5P5"/>
<sequence>MARFLTQSLQLRHSLRCRPSLAQAQAHRSHSTRSGEGGQLFEIEINPSTSSSEGESEALMLKKLDDIVQRILVQKATPDWLPFVPGSSFWVPPRRSPLGASDFVGKLADRLSDEESLSVATDRGWPCSHFLIDGSESAETMEVDKEAEGSGEGEVVQVDVQVLTTSFEDD</sequence>